<proteinExistence type="predicted"/>
<dbReference type="Gene3D" id="2.120.10.30">
    <property type="entry name" value="TolB, C-terminal domain"/>
    <property type="match status" value="1"/>
</dbReference>
<evidence type="ECO:0000259" key="2">
    <source>
        <dbReference type="Pfam" id="PF07995"/>
    </source>
</evidence>
<evidence type="ECO:0000313" key="4">
    <source>
        <dbReference type="Proteomes" id="UP000233742"/>
    </source>
</evidence>
<dbReference type="AlphaFoldDB" id="A0A2K9EEW3"/>
<dbReference type="Pfam" id="PF07995">
    <property type="entry name" value="GSDH"/>
    <property type="match status" value="1"/>
</dbReference>
<dbReference type="KEGG" id="paro:CUV01_08955"/>
<keyword evidence="4" id="KW-1185">Reference proteome</keyword>
<dbReference type="PANTHER" id="PTHR19328">
    <property type="entry name" value="HEDGEHOG-INTERACTING PROTEIN"/>
    <property type="match status" value="1"/>
</dbReference>
<organism evidence="3 4">
    <name type="scientific">Paracoccus tegillarcae</name>
    <dbReference type="NCBI Taxonomy" id="1529068"/>
    <lineage>
        <taxon>Bacteria</taxon>
        <taxon>Pseudomonadati</taxon>
        <taxon>Pseudomonadota</taxon>
        <taxon>Alphaproteobacteria</taxon>
        <taxon>Rhodobacterales</taxon>
        <taxon>Paracoccaceae</taxon>
        <taxon>Paracoccus</taxon>
    </lineage>
</organism>
<dbReference type="EMBL" id="CP025408">
    <property type="protein sequence ID" value="AUH33500.1"/>
    <property type="molecule type" value="Genomic_DNA"/>
</dbReference>
<dbReference type="Proteomes" id="UP000233742">
    <property type="component" value="Chromosome"/>
</dbReference>
<evidence type="ECO:0000313" key="3">
    <source>
        <dbReference type="EMBL" id="AUH33500.1"/>
    </source>
</evidence>
<dbReference type="InterPro" id="IPR012938">
    <property type="entry name" value="Glc/Sorbosone_DH"/>
</dbReference>
<reference evidence="3 4" key="1">
    <citation type="submission" date="2017-12" db="EMBL/GenBank/DDBJ databases">
        <authorList>
            <person name="Hurst M.R.H."/>
        </authorList>
    </citation>
    <scope>NUCLEOTIDE SEQUENCE [LARGE SCALE GENOMIC DNA]</scope>
    <source>
        <strain evidence="3 4">BM15</strain>
    </source>
</reference>
<keyword evidence="1" id="KW-0732">Signal</keyword>
<accession>A0A2K9EEW3</accession>
<feature type="domain" description="Glucose/Sorbosone dehydrogenase" evidence="2">
    <location>
        <begin position="61"/>
        <end position="401"/>
    </location>
</feature>
<evidence type="ECO:0000256" key="1">
    <source>
        <dbReference type="SAM" id="SignalP"/>
    </source>
</evidence>
<dbReference type="InterPro" id="IPR011042">
    <property type="entry name" value="6-blade_b-propeller_TolB-like"/>
</dbReference>
<sequence>MYRRASVFAAIICLGGPASAQDFNATPPNATDQTPAFEQQTRAPILEDGFSLETTAVAEGLEHPWGMAELPDGSWLVTERPGRMRLWRPGSGLSEPIEGLPDVDGRGQGGLLDVVVGDDFAETRQLWFSFSQDRPLWRSIVQDQRRDRANRTAVGTGILSEDGTSIEDMRVIFEQEPFIHSQSHFGSRLVLDGQGALFVTTGDRASPETEAMVQLVDNHIGKVVRIALDGGPAEGNPVIEGGLPEIWSIGHRNLQSAALGPDGALWTVEHGPRGGDELNRPEAGKNYGWPVISYGINYSGEPLAGAGTEQDGMEQPVYYWDPVIAPSGMAFYDGEMFPEWQGDALIGGLAAMTLVRLHLTDGQVTGEARYLQDMARIRDVEVASDGAIMLLTDDPEGQLLRVTRGE</sequence>
<dbReference type="InterPro" id="IPR011041">
    <property type="entry name" value="Quinoprot_gluc/sorb_DH_b-prop"/>
</dbReference>
<feature type="chain" id="PRO_5014746169" evidence="1">
    <location>
        <begin position="21"/>
        <end position="406"/>
    </location>
</feature>
<dbReference type="PANTHER" id="PTHR19328:SF75">
    <property type="entry name" value="ALDOSE SUGAR DEHYDROGENASE YLII"/>
    <property type="match status" value="1"/>
</dbReference>
<protein>
    <submittedName>
        <fullName evidence="3">Glucose dehydrogenase</fullName>
    </submittedName>
</protein>
<feature type="signal peptide" evidence="1">
    <location>
        <begin position="1"/>
        <end position="20"/>
    </location>
</feature>
<dbReference type="SUPFAM" id="SSF50952">
    <property type="entry name" value="Soluble quinoprotein glucose dehydrogenase"/>
    <property type="match status" value="1"/>
</dbReference>
<gene>
    <name evidence="3" type="ORF">CUV01_08955</name>
</gene>
<name>A0A2K9EEW3_9RHOB</name>
<dbReference type="RefSeq" id="WP_101460169.1">
    <property type="nucleotide sequence ID" value="NZ_CP025408.1"/>
</dbReference>
<dbReference type="OrthoDB" id="9770043at2"/>